<dbReference type="Gene3D" id="3.90.220.20">
    <property type="entry name" value="DNA methylase specificity domains"/>
    <property type="match status" value="1"/>
</dbReference>
<dbReference type="GO" id="GO:0009307">
    <property type="term" value="P:DNA restriction-modification system"/>
    <property type="evidence" value="ECO:0007669"/>
    <property type="project" value="UniProtKB-KW"/>
</dbReference>
<evidence type="ECO:0000313" key="3">
    <source>
        <dbReference type="EMBL" id="GAG12926.1"/>
    </source>
</evidence>
<organism evidence="3">
    <name type="scientific">marine sediment metagenome</name>
    <dbReference type="NCBI Taxonomy" id="412755"/>
    <lineage>
        <taxon>unclassified sequences</taxon>
        <taxon>metagenomes</taxon>
        <taxon>ecological metagenomes</taxon>
    </lineage>
</organism>
<name>X0WJR2_9ZZZZ</name>
<keyword evidence="1" id="KW-0680">Restriction system</keyword>
<dbReference type="GO" id="GO:0003677">
    <property type="term" value="F:DNA binding"/>
    <property type="evidence" value="ECO:0007669"/>
    <property type="project" value="UniProtKB-KW"/>
</dbReference>
<accession>X0WJR2</accession>
<gene>
    <name evidence="3" type="ORF">S01H1_35662</name>
</gene>
<dbReference type="SUPFAM" id="SSF116734">
    <property type="entry name" value="DNA methylase specificity domain"/>
    <property type="match status" value="1"/>
</dbReference>
<dbReference type="AlphaFoldDB" id="X0WJR2"/>
<evidence type="ECO:0000256" key="2">
    <source>
        <dbReference type="ARBA" id="ARBA00023125"/>
    </source>
</evidence>
<comment type="caution">
    <text evidence="3">The sequence shown here is derived from an EMBL/GenBank/DDBJ whole genome shotgun (WGS) entry which is preliminary data.</text>
</comment>
<evidence type="ECO:0008006" key="4">
    <source>
        <dbReference type="Google" id="ProtNLM"/>
    </source>
</evidence>
<evidence type="ECO:0000256" key="1">
    <source>
        <dbReference type="ARBA" id="ARBA00022747"/>
    </source>
</evidence>
<feature type="non-terminal residue" evidence="3">
    <location>
        <position position="226"/>
    </location>
</feature>
<dbReference type="EMBL" id="BARS01022290">
    <property type="protein sequence ID" value="GAG12926.1"/>
    <property type="molecule type" value="Genomic_DNA"/>
</dbReference>
<reference evidence="3" key="1">
    <citation type="journal article" date="2014" name="Front. Microbiol.">
        <title>High frequency of phylogenetically diverse reductive dehalogenase-homologous genes in deep subseafloor sedimentary metagenomes.</title>
        <authorList>
            <person name="Kawai M."/>
            <person name="Futagami T."/>
            <person name="Toyoda A."/>
            <person name="Takaki Y."/>
            <person name="Nishi S."/>
            <person name="Hori S."/>
            <person name="Arai W."/>
            <person name="Tsubouchi T."/>
            <person name="Morono Y."/>
            <person name="Uchiyama I."/>
            <person name="Ito T."/>
            <person name="Fujiyama A."/>
            <person name="Inagaki F."/>
            <person name="Takami H."/>
        </authorList>
    </citation>
    <scope>NUCLEOTIDE SEQUENCE</scope>
    <source>
        <strain evidence="3">Expedition CK06-06</strain>
    </source>
</reference>
<dbReference type="InterPro" id="IPR044946">
    <property type="entry name" value="Restrct_endonuc_typeI_TRD_sf"/>
</dbReference>
<protein>
    <recommendedName>
        <fullName evidence="4">Type I restriction modification DNA specificity domain-containing protein</fullName>
    </recommendedName>
</protein>
<proteinExistence type="predicted"/>
<keyword evidence="2" id="KW-0238">DNA-binding</keyword>
<sequence>MKYSVVKFSNLEKTSNRFDPEYYHPENLKLLRRLHSMPHKALGEFSYVTDGIHESIQFDDNSPINLISAKAPKENYFDLSGSGKISVLQDKNNPRTRLSKDDIIVSTVGTIGNCAVVDETILPANSDRHVGIIRINRDFYPRFLSSFLLSKYGHFQTLRESTGNVQLNLFIYKIKEIITPALSEKFQLLIENTCLKANDLNKCANNLYSQAEEILLAELNLLNWKP</sequence>